<accession>A0A0F9KVL8</accession>
<reference evidence="1" key="1">
    <citation type="journal article" date="2015" name="Nature">
        <title>Complex archaea that bridge the gap between prokaryotes and eukaryotes.</title>
        <authorList>
            <person name="Spang A."/>
            <person name="Saw J.H."/>
            <person name="Jorgensen S.L."/>
            <person name="Zaremba-Niedzwiedzka K."/>
            <person name="Martijn J."/>
            <person name="Lind A.E."/>
            <person name="van Eijk R."/>
            <person name="Schleper C."/>
            <person name="Guy L."/>
            <person name="Ettema T.J."/>
        </authorList>
    </citation>
    <scope>NUCLEOTIDE SEQUENCE</scope>
</reference>
<proteinExistence type="predicted"/>
<name>A0A0F9KVL8_9ZZZZ</name>
<comment type="caution">
    <text evidence="1">The sequence shown here is derived from an EMBL/GenBank/DDBJ whole genome shotgun (WGS) entry which is preliminary data.</text>
</comment>
<gene>
    <name evidence="1" type="ORF">LCGC14_1587770</name>
</gene>
<dbReference type="EMBL" id="LAZR01012569">
    <property type="protein sequence ID" value="KKM26143.1"/>
    <property type="molecule type" value="Genomic_DNA"/>
</dbReference>
<dbReference type="AlphaFoldDB" id="A0A0F9KVL8"/>
<organism evidence="1">
    <name type="scientific">marine sediment metagenome</name>
    <dbReference type="NCBI Taxonomy" id="412755"/>
    <lineage>
        <taxon>unclassified sequences</taxon>
        <taxon>metagenomes</taxon>
        <taxon>ecological metagenomes</taxon>
    </lineage>
</organism>
<sequence length="134" mass="15365">MAASNYITSETDMEGMWNFGIETARFALIGTRMAELLNFRVNKDATKQVTTAGSLPILKQISEEALQELINAAKSQAVDKPWDFIRSNVMNFMTRKMKQWDEFLEDIAAIEGQNIYVKYSDQLRLPKHSDVRIN</sequence>
<protein>
    <submittedName>
        <fullName evidence="1">Uncharacterized protein</fullName>
    </submittedName>
</protein>
<evidence type="ECO:0000313" key="1">
    <source>
        <dbReference type="EMBL" id="KKM26143.1"/>
    </source>
</evidence>